<dbReference type="KEGG" id="tal:Thal_1239"/>
<name>D3SM91_THEAH</name>
<evidence type="ECO:0008006" key="4">
    <source>
        <dbReference type="Google" id="ProtNLM"/>
    </source>
</evidence>
<gene>
    <name evidence="2" type="ordered locus">Thal_1239</name>
</gene>
<evidence type="ECO:0000313" key="2">
    <source>
        <dbReference type="EMBL" id="ADC89871.1"/>
    </source>
</evidence>
<sequence>MEHNYYYMMGLKPQVAPFTVQPLGDKFYVKNAYGLGEGLLVNGSVLLLMHLMDGSRDLLDIKADFLRRTGKLLSEEELRDVLWALDRALLLQNGRLQQILQQIETEIRDRGYLEPSHAGVVYPEDADSCRNFLVGADIKPKERALGVMVPHMDLRVAKETYWQAYGRLEGSYHLVIIMGVSHYFHRHPISFLPVGIKTPFGILEVEDSLLKRIVQRFGDWVFEDTVAYVEEHSIEFQALYVKMLWPKAKVIPMIVAHASTEFMEEVADFMEVILRPYKDDLVVISSVDMSHVGRKFGDPSSYDPSLTDMKYLELMRKLYYPEAYRFLWETDNITRIDGQYTNYLFGALLKRLGSAEGRLLDYRKYVEELTDSVVSYASLVFPVS</sequence>
<dbReference type="eggNOG" id="COG1355">
    <property type="taxonomic scope" value="Bacteria"/>
</dbReference>
<protein>
    <recommendedName>
        <fullName evidence="4">AmmeMemoRadiSam system protein B</fullName>
    </recommendedName>
</protein>
<dbReference type="NCBIfam" id="TIGR04336">
    <property type="entry name" value="AmmeMemoSam_B"/>
    <property type="match status" value="1"/>
</dbReference>
<dbReference type="Gene3D" id="3.40.830.10">
    <property type="entry name" value="LigB-like"/>
    <property type="match status" value="1"/>
</dbReference>
<dbReference type="EMBL" id="CP001931">
    <property type="protein sequence ID" value="ADC89871.1"/>
    <property type="molecule type" value="Genomic_DNA"/>
</dbReference>
<dbReference type="PANTHER" id="PTHR11060">
    <property type="entry name" value="PROTEIN MEMO1"/>
    <property type="match status" value="1"/>
</dbReference>
<dbReference type="HOGENOM" id="CLU_055281_0_0_0"/>
<keyword evidence="3" id="KW-1185">Reference proteome</keyword>
<dbReference type="AlphaFoldDB" id="D3SM91"/>
<proteinExistence type="inferred from homology"/>
<evidence type="ECO:0000256" key="1">
    <source>
        <dbReference type="ARBA" id="ARBA00006315"/>
    </source>
</evidence>
<dbReference type="InterPro" id="IPR002737">
    <property type="entry name" value="MEMO1_fam"/>
</dbReference>
<accession>D3SM91</accession>
<dbReference type="Proteomes" id="UP000002043">
    <property type="component" value="Chromosome"/>
</dbReference>
<reference evidence="3" key="1">
    <citation type="journal article" date="2010" name="Stand. Genomic Sci.">
        <title>Complete genome sequence of Thermocrinis albus type strain (HI 11/12T).</title>
        <authorList>
            <person name="Wirth R."/>
            <person name="Sikorski J."/>
            <person name="Brambilla E."/>
            <person name="Misra M."/>
            <person name="Lapidus A."/>
            <person name="Copeland A."/>
            <person name="Nolan M."/>
            <person name="Lucas S."/>
            <person name="Chen F."/>
            <person name="Tice H."/>
            <person name="Cheng J.F."/>
            <person name="Han C."/>
            <person name="Detter J.C."/>
            <person name="Tapia R."/>
            <person name="Bruce D."/>
            <person name="Goodwin L."/>
            <person name="Pitluck S."/>
            <person name="Pati A."/>
            <person name="Anderson I."/>
            <person name="Ivanova N."/>
            <person name="Mavromatis K."/>
            <person name="Mikhailova N."/>
            <person name="Chen A."/>
            <person name="Palaniappan K."/>
            <person name="Bilek Y."/>
            <person name="Hader T."/>
            <person name="Land M."/>
            <person name="Hauser L."/>
            <person name="Chang Y.J."/>
            <person name="Jeffries C.D."/>
            <person name="Tindall B.J."/>
            <person name="Rohde M."/>
            <person name="Goker M."/>
            <person name="Bristow J."/>
            <person name="Eisen J.A."/>
            <person name="Markowitz V."/>
            <person name="Hugenholtz P."/>
            <person name="Kyrpides N.C."/>
            <person name="Klenk H.P."/>
        </authorList>
    </citation>
    <scope>NUCLEOTIDE SEQUENCE [LARGE SCALE GENOMIC DNA]</scope>
    <source>
        <strain evidence="3">DSM 14484 / JCM 11386 / HI 11/12</strain>
    </source>
</reference>
<dbReference type="RefSeq" id="WP_012992277.1">
    <property type="nucleotide sequence ID" value="NC_013894.1"/>
</dbReference>
<dbReference type="CDD" id="cd07361">
    <property type="entry name" value="MEMO_like"/>
    <property type="match status" value="1"/>
</dbReference>
<dbReference type="Pfam" id="PF01875">
    <property type="entry name" value="Memo"/>
    <property type="match status" value="1"/>
</dbReference>
<evidence type="ECO:0000313" key="3">
    <source>
        <dbReference type="Proteomes" id="UP000002043"/>
    </source>
</evidence>
<organism evidence="2 3">
    <name type="scientific">Thermocrinis albus (strain DSM 14484 / JCM 11386 / HI 11/12)</name>
    <dbReference type="NCBI Taxonomy" id="638303"/>
    <lineage>
        <taxon>Bacteria</taxon>
        <taxon>Pseudomonadati</taxon>
        <taxon>Aquificota</taxon>
        <taxon>Aquificia</taxon>
        <taxon>Aquificales</taxon>
        <taxon>Aquificaceae</taxon>
        <taxon>Thermocrinis</taxon>
    </lineage>
</organism>
<dbReference type="STRING" id="638303.Thal_1239"/>
<comment type="similarity">
    <text evidence="1">Belongs to the MEMO1 family.</text>
</comment>
<dbReference type="PANTHER" id="PTHR11060:SF0">
    <property type="entry name" value="PROTEIN MEMO1"/>
    <property type="match status" value="1"/>
</dbReference>